<dbReference type="SUPFAM" id="SSF47729">
    <property type="entry name" value="IHF-like DNA-binding proteins"/>
    <property type="match status" value="1"/>
</dbReference>
<dbReference type="GO" id="GO:0003677">
    <property type="term" value="F:DNA binding"/>
    <property type="evidence" value="ECO:0007669"/>
    <property type="project" value="InterPro"/>
</dbReference>
<dbReference type="InterPro" id="IPR010992">
    <property type="entry name" value="IHF-like_DNA-bd_dom_sf"/>
</dbReference>
<dbReference type="InterPro" id="IPR000119">
    <property type="entry name" value="Hist_DNA-bd"/>
</dbReference>
<dbReference type="Pfam" id="PF00216">
    <property type="entry name" value="Bac_DNA_binding"/>
    <property type="match status" value="1"/>
</dbReference>
<name>A0A8S5T8H8_9CAUD</name>
<sequence length="121" mass="14201">MKNRLNRAQLTMSESISEIENRTGIPKIVIKRILETYIDIVKECLCSEVEVVFGDIGYFGWKHWPRQENVECRNPATGEKFLMNFPAYNVMSFRQKKAWKKNMKELTIPLFAENKIEGDNL</sequence>
<organism evidence="1">
    <name type="scientific">Siphoviridae sp. ct0Wl9</name>
    <dbReference type="NCBI Taxonomy" id="2827763"/>
    <lineage>
        <taxon>Viruses</taxon>
        <taxon>Duplodnaviria</taxon>
        <taxon>Heunggongvirae</taxon>
        <taxon>Uroviricota</taxon>
        <taxon>Caudoviricetes</taxon>
    </lineage>
</organism>
<dbReference type="Gene3D" id="4.10.520.10">
    <property type="entry name" value="IHF-like DNA-binding proteins"/>
    <property type="match status" value="1"/>
</dbReference>
<reference evidence="1" key="1">
    <citation type="journal article" date="2021" name="Proc. Natl. Acad. Sci. U.S.A.">
        <title>A Catalog of Tens of Thousands of Viruses from Human Metagenomes Reveals Hidden Associations with Chronic Diseases.</title>
        <authorList>
            <person name="Tisza M.J."/>
            <person name="Buck C.B."/>
        </authorList>
    </citation>
    <scope>NUCLEOTIDE SEQUENCE</scope>
    <source>
        <strain evidence="1">Ct0Wl9</strain>
    </source>
</reference>
<evidence type="ECO:0000313" key="1">
    <source>
        <dbReference type="EMBL" id="DAF59637.1"/>
    </source>
</evidence>
<evidence type="ECO:0008006" key="2">
    <source>
        <dbReference type="Google" id="ProtNLM"/>
    </source>
</evidence>
<protein>
    <recommendedName>
        <fullName evidence="2">HU family DNA-binding protein</fullName>
    </recommendedName>
</protein>
<dbReference type="EMBL" id="BK032775">
    <property type="protein sequence ID" value="DAF59637.1"/>
    <property type="molecule type" value="Genomic_DNA"/>
</dbReference>
<accession>A0A8S5T8H8</accession>
<dbReference type="GO" id="GO:0030527">
    <property type="term" value="F:structural constituent of chromatin"/>
    <property type="evidence" value="ECO:0007669"/>
    <property type="project" value="InterPro"/>
</dbReference>
<proteinExistence type="predicted"/>